<dbReference type="AlphaFoldDB" id="A0A9W8E3X5"/>
<dbReference type="EMBL" id="JANBPY010003030">
    <property type="protein sequence ID" value="KAJ1952950.1"/>
    <property type="molecule type" value="Genomic_DNA"/>
</dbReference>
<comment type="caution">
    <text evidence="2">The sequence shown here is derived from an EMBL/GenBank/DDBJ whole genome shotgun (WGS) entry which is preliminary data.</text>
</comment>
<feature type="region of interest" description="Disordered" evidence="1">
    <location>
        <begin position="1"/>
        <end position="22"/>
    </location>
</feature>
<feature type="region of interest" description="Disordered" evidence="1">
    <location>
        <begin position="57"/>
        <end position="89"/>
    </location>
</feature>
<feature type="compositionally biased region" description="Polar residues" evidence="1">
    <location>
        <begin position="1"/>
        <end position="12"/>
    </location>
</feature>
<sequence>TRPTAGSYSQRSVPDRRLLRSEPATYRECGPLVTLGSVESPSWPCSGRERTNTTILSGQHRGSLSESAAHHLSRHPADKSSRPSNFHHFQKQLESIPVDKLPYSKDAVEFLQEVNVIQHCFPSADIREEVVLIEAI</sequence>
<proteinExistence type="predicted"/>
<protein>
    <submittedName>
        <fullName evidence="2">Uncharacterized protein</fullName>
    </submittedName>
</protein>
<dbReference type="Proteomes" id="UP001150925">
    <property type="component" value="Unassembled WGS sequence"/>
</dbReference>
<gene>
    <name evidence="2" type="ORF">IWQ62_006103</name>
</gene>
<feature type="compositionally biased region" description="Polar residues" evidence="1">
    <location>
        <begin position="57"/>
        <end position="66"/>
    </location>
</feature>
<evidence type="ECO:0000313" key="3">
    <source>
        <dbReference type="Proteomes" id="UP001150925"/>
    </source>
</evidence>
<reference evidence="2" key="1">
    <citation type="submission" date="2022-07" db="EMBL/GenBank/DDBJ databases">
        <title>Phylogenomic reconstructions and comparative analyses of Kickxellomycotina fungi.</title>
        <authorList>
            <person name="Reynolds N.K."/>
            <person name="Stajich J.E."/>
            <person name="Barry K."/>
            <person name="Grigoriev I.V."/>
            <person name="Crous P."/>
            <person name="Smith M.E."/>
        </authorList>
    </citation>
    <scope>NUCLEOTIDE SEQUENCE</scope>
    <source>
        <strain evidence="2">RSA 1196</strain>
    </source>
</reference>
<evidence type="ECO:0000256" key="1">
    <source>
        <dbReference type="SAM" id="MobiDB-lite"/>
    </source>
</evidence>
<keyword evidence="3" id="KW-1185">Reference proteome</keyword>
<organism evidence="2 3">
    <name type="scientific">Dispira parvispora</name>
    <dbReference type="NCBI Taxonomy" id="1520584"/>
    <lineage>
        <taxon>Eukaryota</taxon>
        <taxon>Fungi</taxon>
        <taxon>Fungi incertae sedis</taxon>
        <taxon>Zoopagomycota</taxon>
        <taxon>Kickxellomycotina</taxon>
        <taxon>Dimargaritomycetes</taxon>
        <taxon>Dimargaritales</taxon>
        <taxon>Dimargaritaceae</taxon>
        <taxon>Dispira</taxon>
    </lineage>
</organism>
<accession>A0A9W8E3X5</accession>
<name>A0A9W8E3X5_9FUNG</name>
<feature type="non-terminal residue" evidence="2">
    <location>
        <position position="1"/>
    </location>
</feature>
<evidence type="ECO:0000313" key="2">
    <source>
        <dbReference type="EMBL" id="KAJ1952950.1"/>
    </source>
</evidence>